<sequence length="102" mass="11351">MWRWPQGAGDLSDAVVRTWILPGTSWALKGTPQTTALTHTTIAASETLGRKSEMAHCFHYTVLARGNDSAPYKMPAMIWKMCKKCTLKIAKPRLGAKIYICL</sequence>
<proteinExistence type="predicted"/>
<name>A0A480G9H2_PIG</name>
<evidence type="ECO:0000313" key="1">
    <source>
        <dbReference type="EMBL" id="HDA08885.1"/>
    </source>
</evidence>
<protein>
    <submittedName>
        <fullName evidence="1">Uncharacterized protein</fullName>
    </submittedName>
</protein>
<dbReference type="EMBL" id="DQIR01053409">
    <property type="protein sequence ID" value="HDA08885.1"/>
    <property type="molecule type" value="Transcribed_RNA"/>
</dbReference>
<accession>A0A480G9H2</accession>
<dbReference type="EMBL" id="DQIR01054850">
    <property type="protein sequence ID" value="HDA10326.1"/>
    <property type="molecule type" value="Transcribed_RNA"/>
</dbReference>
<dbReference type="AlphaFoldDB" id="A0A480G9H2"/>
<organism evidence="1">
    <name type="scientific">Sus scrofa</name>
    <name type="common">Pig</name>
    <dbReference type="NCBI Taxonomy" id="9823"/>
    <lineage>
        <taxon>Eukaryota</taxon>
        <taxon>Metazoa</taxon>
        <taxon>Chordata</taxon>
        <taxon>Craniata</taxon>
        <taxon>Vertebrata</taxon>
        <taxon>Euteleostomi</taxon>
        <taxon>Mammalia</taxon>
        <taxon>Eutheria</taxon>
        <taxon>Laurasiatheria</taxon>
        <taxon>Artiodactyla</taxon>
        <taxon>Suina</taxon>
        <taxon>Suidae</taxon>
        <taxon>Sus</taxon>
    </lineage>
</organism>
<reference evidence="1" key="1">
    <citation type="journal article" date="2019" name="PeerJ">
        <title>Genes of the pig, Sus scrofa, reconstructed with EvidentialGene.</title>
        <authorList>
            <person name="Gilbert D.G."/>
        </authorList>
    </citation>
    <scope>NUCLEOTIDE SEQUENCE</scope>
</reference>